<keyword evidence="5" id="KW-0029">Amino-acid transport</keyword>
<dbReference type="PROSITE" id="PS50893">
    <property type="entry name" value="ABC_TRANSPORTER_2"/>
    <property type="match status" value="1"/>
</dbReference>
<protein>
    <submittedName>
        <fullName evidence="7">ABC transporter ATP-binding protein</fullName>
    </submittedName>
</protein>
<dbReference type="Pfam" id="PF00005">
    <property type="entry name" value="ABC_tran"/>
    <property type="match status" value="1"/>
</dbReference>
<dbReference type="PANTHER" id="PTHR43820">
    <property type="entry name" value="HIGH-AFFINITY BRANCHED-CHAIN AMINO ACID TRANSPORT ATP-BINDING PROTEIN LIVF"/>
    <property type="match status" value="1"/>
</dbReference>
<dbReference type="GeneID" id="77172716"/>
<dbReference type="EMBL" id="JAWLKH010000009">
    <property type="protein sequence ID" value="MDV6312389.1"/>
    <property type="molecule type" value="Genomic_DNA"/>
</dbReference>
<evidence type="ECO:0000256" key="2">
    <source>
        <dbReference type="ARBA" id="ARBA00022448"/>
    </source>
</evidence>
<dbReference type="GO" id="GO:0005524">
    <property type="term" value="F:ATP binding"/>
    <property type="evidence" value="ECO:0007669"/>
    <property type="project" value="UniProtKB-KW"/>
</dbReference>
<evidence type="ECO:0000313" key="8">
    <source>
        <dbReference type="Proteomes" id="UP001185922"/>
    </source>
</evidence>
<evidence type="ECO:0000256" key="3">
    <source>
        <dbReference type="ARBA" id="ARBA00022741"/>
    </source>
</evidence>
<keyword evidence="2" id="KW-0813">Transport</keyword>
<comment type="caution">
    <text evidence="7">The sequence shown here is derived from an EMBL/GenBank/DDBJ whole genome shotgun (WGS) entry which is preliminary data.</text>
</comment>
<evidence type="ECO:0000256" key="1">
    <source>
        <dbReference type="ARBA" id="ARBA00005417"/>
    </source>
</evidence>
<comment type="similarity">
    <text evidence="1">Belongs to the ABC transporter superfamily.</text>
</comment>
<keyword evidence="4 7" id="KW-0067">ATP-binding</keyword>
<dbReference type="PROSITE" id="PS00211">
    <property type="entry name" value="ABC_TRANSPORTER_1"/>
    <property type="match status" value="1"/>
</dbReference>
<dbReference type="InterPro" id="IPR052156">
    <property type="entry name" value="BCAA_Transport_ATP-bd_LivF"/>
</dbReference>
<evidence type="ECO:0000259" key="6">
    <source>
        <dbReference type="PROSITE" id="PS50893"/>
    </source>
</evidence>
<evidence type="ECO:0000256" key="4">
    <source>
        <dbReference type="ARBA" id="ARBA00022840"/>
    </source>
</evidence>
<accession>A0AAE4R3K1</accession>
<dbReference type="InterPro" id="IPR027417">
    <property type="entry name" value="P-loop_NTPase"/>
</dbReference>
<name>A0AAE4R3K1_9ACTN</name>
<dbReference type="GO" id="GO:0016887">
    <property type="term" value="F:ATP hydrolysis activity"/>
    <property type="evidence" value="ECO:0007669"/>
    <property type="project" value="InterPro"/>
</dbReference>
<dbReference type="Proteomes" id="UP001185922">
    <property type="component" value="Unassembled WGS sequence"/>
</dbReference>
<dbReference type="RefSeq" id="WP_096274051.1">
    <property type="nucleotide sequence ID" value="NZ_CP091855.1"/>
</dbReference>
<proteinExistence type="inferred from homology"/>
<dbReference type="InterPro" id="IPR003593">
    <property type="entry name" value="AAA+_ATPase"/>
</dbReference>
<reference evidence="7" key="1">
    <citation type="submission" date="2023-10" db="EMBL/GenBank/DDBJ databases">
        <title>Development of a sustainable strategy for remediation of hydrocarbon-contaminated territories based on the waste exchange concept.</title>
        <authorList>
            <person name="Krivoruchko A."/>
        </authorList>
    </citation>
    <scope>NUCLEOTIDE SEQUENCE</scope>
    <source>
        <strain evidence="7">IEGM 1279</strain>
    </source>
</reference>
<evidence type="ECO:0000256" key="5">
    <source>
        <dbReference type="ARBA" id="ARBA00022970"/>
    </source>
</evidence>
<dbReference type="SMART" id="SM00382">
    <property type="entry name" value="AAA"/>
    <property type="match status" value="1"/>
</dbReference>
<keyword evidence="3" id="KW-0547">Nucleotide-binding</keyword>
<gene>
    <name evidence="7" type="ORF">R3Q15_10930</name>
</gene>
<dbReference type="GO" id="GO:0015658">
    <property type="term" value="F:branched-chain amino acid transmembrane transporter activity"/>
    <property type="evidence" value="ECO:0007669"/>
    <property type="project" value="TreeGrafter"/>
</dbReference>
<dbReference type="GO" id="GO:0015807">
    <property type="term" value="P:L-amino acid transport"/>
    <property type="evidence" value="ECO:0007669"/>
    <property type="project" value="TreeGrafter"/>
</dbReference>
<evidence type="ECO:0000313" key="7">
    <source>
        <dbReference type="EMBL" id="MDV6312389.1"/>
    </source>
</evidence>
<dbReference type="InterPro" id="IPR003439">
    <property type="entry name" value="ABC_transporter-like_ATP-bd"/>
</dbReference>
<dbReference type="PANTHER" id="PTHR43820:SF4">
    <property type="entry name" value="HIGH-AFFINITY BRANCHED-CHAIN AMINO ACID TRANSPORT ATP-BINDING PROTEIN LIVF"/>
    <property type="match status" value="1"/>
</dbReference>
<dbReference type="SUPFAM" id="SSF52540">
    <property type="entry name" value="P-loop containing nucleoside triphosphate hydrolases"/>
    <property type="match status" value="1"/>
</dbReference>
<dbReference type="CDD" id="cd03224">
    <property type="entry name" value="ABC_TM1139_LivF_branched"/>
    <property type="match status" value="1"/>
</dbReference>
<feature type="domain" description="ABC transporter" evidence="6">
    <location>
        <begin position="5"/>
        <end position="235"/>
    </location>
</feature>
<organism evidence="7 8">
    <name type="scientific">Gordonia amicalis</name>
    <dbReference type="NCBI Taxonomy" id="89053"/>
    <lineage>
        <taxon>Bacteria</taxon>
        <taxon>Bacillati</taxon>
        <taxon>Actinomycetota</taxon>
        <taxon>Actinomycetes</taxon>
        <taxon>Mycobacteriales</taxon>
        <taxon>Gordoniaceae</taxon>
        <taxon>Gordonia</taxon>
    </lineage>
</organism>
<sequence>MNPVLSCTGLDAGYNGRPCVRGFDLELGAGEVLALLGPNGAGKTTVLMSLAGLLPTLAGTVSVDGHQVKSGHARRAAKAGLVLVPDDRSLFTSLTVEENLRLSVRSRRSWPAERDSILETFPQLADRLKVPAGALSGGEQQMLAIGRALVQHPKVLLIDELSMGLAPVIVERLLPVVRAVADSTGAAVILVEQHVQLALEVADTAMVMRHGNQVLRGDAAELAATPEVIENAYMGEAFATS</sequence>
<dbReference type="InterPro" id="IPR017871">
    <property type="entry name" value="ABC_transporter-like_CS"/>
</dbReference>
<dbReference type="AlphaFoldDB" id="A0AAE4R3K1"/>
<dbReference type="Gene3D" id="3.40.50.300">
    <property type="entry name" value="P-loop containing nucleotide triphosphate hydrolases"/>
    <property type="match status" value="1"/>
</dbReference>